<dbReference type="OrthoDB" id="8455822at2"/>
<organism evidence="2 3">
    <name type="scientific">Denitrobaculum tricleocarpae</name>
    <dbReference type="NCBI Taxonomy" id="2591009"/>
    <lineage>
        <taxon>Bacteria</taxon>
        <taxon>Pseudomonadati</taxon>
        <taxon>Pseudomonadota</taxon>
        <taxon>Alphaproteobacteria</taxon>
        <taxon>Rhodospirillales</taxon>
        <taxon>Rhodospirillaceae</taxon>
        <taxon>Denitrobaculum</taxon>
    </lineage>
</organism>
<gene>
    <name evidence="2" type="primary">nqrM</name>
    <name evidence="2" type="ORF">FKG95_24170</name>
</gene>
<comment type="caution">
    <text evidence="2">The sequence shown here is derived from an EMBL/GenBank/DDBJ whole genome shotgun (WGS) entry which is preliminary data.</text>
</comment>
<dbReference type="RefSeq" id="WP_142899013.1">
    <property type="nucleotide sequence ID" value="NZ_ML660061.1"/>
</dbReference>
<evidence type="ECO:0000313" key="3">
    <source>
        <dbReference type="Proteomes" id="UP000315252"/>
    </source>
</evidence>
<sequence>MLLETIAAAFVVLLLVVAGMAVGVILSGRRIAGSCGGLSAIDGVDRCDLCGRDVSDAAQSDCGKKV</sequence>
<dbReference type="EMBL" id="VHSH01000010">
    <property type="protein sequence ID" value="TQV74381.1"/>
    <property type="molecule type" value="Genomic_DNA"/>
</dbReference>
<proteinExistence type="predicted"/>
<protein>
    <submittedName>
        <fullName evidence="2">(Na+)-NQR maturation NqrM</fullName>
    </submittedName>
</protein>
<keyword evidence="1" id="KW-1133">Transmembrane helix</keyword>
<keyword evidence="1" id="KW-0812">Transmembrane</keyword>
<dbReference type="Pfam" id="PF04400">
    <property type="entry name" value="NqrM"/>
    <property type="match status" value="1"/>
</dbReference>
<dbReference type="PANTHER" id="PTHR40691">
    <property type="entry name" value="(NA+)-NQR MATURATION NQRM"/>
    <property type="match status" value="1"/>
</dbReference>
<feature type="transmembrane region" description="Helical" evidence="1">
    <location>
        <begin position="6"/>
        <end position="26"/>
    </location>
</feature>
<keyword evidence="3" id="KW-1185">Reference proteome</keyword>
<dbReference type="Proteomes" id="UP000315252">
    <property type="component" value="Unassembled WGS sequence"/>
</dbReference>
<name>A0A545TB03_9PROT</name>
<dbReference type="AlphaFoldDB" id="A0A545TB03"/>
<accession>A0A545TB03</accession>
<evidence type="ECO:0000313" key="2">
    <source>
        <dbReference type="EMBL" id="TQV74381.1"/>
    </source>
</evidence>
<dbReference type="InterPro" id="IPR007495">
    <property type="entry name" value="NqrM"/>
</dbReference>
<reference evidence="2 3" key="1">
    <citation type="submission" date="2019-06" db="EMBL/GenBank/DDBJ databases">
        <title>Whole genome sequence for Rhodospirillaceae sp. R148.</title>
        <authorList>
            <person name="Wang G."/>
        </authorList>
    </citation>
    <scope>NUCLEOTIDE SEQUENCE [LARGE SCALE GENOMIC DNA]</scope>
    <source>
        <strain evidence="2 3">R148</strain>
    </source>
</reference>
<dbReference type="PANTHER" id="PTHR40691:SF3">
    <property type="entry name" value="(NA+)-NQR MATURATION NQRM"/>
    <property type="match status" value="1"/>
</dbReference>
<evidence type="ECO:0000256" key="1">
    <source>
        <dbReference type="SAM" id="Phobius"/>
    </source>
</evidence>
<keyword evidence="1" id="KW-0472">Membrane</keyword>